<sequence>MDARHAESAKLSLEHLELDETRAVREHHAGQSLAGIRYRRQDPRRPLRRPQIDARRTLEYLIHERAAVRHGRGAVRSFRWTHRGSSRLRLWRGPGHDHL</sequence>
<reference evidence="2" key="1">
    <citation type="submission" date="2021-01" db="EMBL/GenBank/DDBJ databases">
        <title>Whole genome shotgun sequence of Virgisporangium ochraceum NBRC 16418.</title>
        <authorList>
            <person name="Komaki H."/>
            <person name="Tamura T."/>
        </authorList>
    </citation>
    <scope>NUCLEOTIDE SEQUENCE</scope>
    <source>
        <strain evidence="2">NBRC 16418</strain>
    </source>
</reference>
<name>A0A8J3ZU26_9ACTN</name>
<dbReference type="AlphaFoldDB" id="A0A8J3ZU26"/>
<organism evidence="2 3">
    <name type="scientific">Virgisporangium ochraceum</name>
    <dbReference type="NCBI Taxonomy" id="65505"/>
    <lineage>
        <taxon>Bacteria</taxon>
        <taxon>Bacillati</taxon>
        <taxon>Actinomycetota</taxon>
        <taxon>Actinomycetes</taxon>
        <taxon>Micromonosporales</taxon>
        <taxon>Micromonosporaceae</taxon>
        <taxon>Virgisporangium</taxon>
    </lineage>
</organism>
<evidence type="ECO:0000256" key="1">
    <source>
        <dbReference type="SAM" id="MobiDB-lite"/>
    </source>
</evidence>
<keyword evidence="3" id="KW-1185">Reference proteome</keyword>
<feature type="compositionally biased region" description="Basic and acidic residues" evidence="1">
    <location>
        <begin position="39"/>
        <end position="50"/>
    </location>
</feature>
<evidence type="ECO:0000313" key="3">
    <source>
        <dbReference type="Proteomes" id="UP000635606"/>
    </source>
</evidence>
<feature type="region of interest" description="Disordered" evidence="1">
    <location>
        <begin position="22"/>
        <end position="50"/>
    </location>
</feature>
<accession>A0A8J3ZU26</accession>
<dbReference type="Proteomes" id="UP000635606">
    <property type="component" value="Unassembled WGS sequence"/>
</dbReference>
<comment type="caution">
    <text evidence="2">The sequence shown here is derived from an EMBL/GenBank/DDBJ whole genome shotgun (WGS) entry which is preliminary data.</text>
</comment>
<proteinExistence type="predicted"/>
<gene>
    <name evidence="2" type="ORF">Voc01_033620</name>
</gene>
<protein>
    <submittedName>
        <fullName evidence="2">Uncharacterized protein</fullName>
    </submittedName>
</protein>
<dbReference type="EMBL" id="BOPH01000042">
    <property type="protein sequence ID" value="GIJ68445.1"/>
    <property type="molecule type" value="Genomic_DNA"/>
</dbReference>
<evidence type="ECO:0000313" key="2">
    <source>
        <dbReference type="EMBL" id="GIJ68445.1"/>
    </source>
</evidence>